<evidence type="ECO:0000313" key="1">
    <source>
        <dbReference type="EMBL" id="TRM64462.1"/>
    </source>
</evidence>
<organism evidence="1 2">
    <name type="scientific">Schizophyllum amplum</name>
    <dbReference type="NCBI Taxonomy" id="97359"/>
    <lineage>
        <taxon>Eukaryota</taxon>
        <taxon>Fungi</taxon>
        <taxon>Dikarya</taxon>
        <taxon>Basidiomycota</taxon>
        <taxon>Agaricomycotina</taxon>
        <taxon>Agaricomycetes</taxon>
        <taxon>Agaricomycetidae</taxon>
        <taxon>Agaricales</taxon>
        <taxon>Schizophyllaceae</taxon>
        <taxon>Schizophyllum</taxon>
    </lineage>
</organism>
<evidence type="ECO:0000313" key="2">
    <source>
        <dbReference type="Proteomes" id="UP000320762"/>
    </source>
</evidence>
<dbReference type="Proteomes" id="UP000320762">
    <property type="component" value="Unassembled WGS sequence"/>
</dbReference>
<name>A0A550CI31_9AGAR</name>
<dbReference type="EMBL" id="VDMD01000007">
    <property type="protein sequence ID" value="TRM64462.1"/>
    <property type="molecule type" value="Genomic_DNA"/>
</dbReference>
<comment type="caution">
    <text evidence="1">The sequence shown here is derived from an EMBL/GenBank/DDBJ whole genome shotgun (WGS) entry which is preliminary data.</text>
</comment>
<gene>
    <name evidence="1" type="ORF">BD626DRAFT_491896</name>
</gene>
<keyword evidence="2" id="KW-1185">Reference proteome</keyword>
<protein>
    <submittedName>
        <fullName evidence="1">Uncharacterized protein</fullName>
    </submittedName>
</protein>
<dbReference type="AlphaFoldDB" id="A0A550CI31"/>
<reference evidence="1 2" key="1">
    <citation type="journal article" date="2019" name="New Phytol.">
        <title>Comparative genomics reveals unique wood-decay strategies and fruiting body development in the Schizophyllaceae.</title>
        <authorList>
            <person name="Almasi E."/>
            <person name="Sahu N."/>
            <person name="Krizsan K."/>
            <person name="Balint B."/>
            <person name="Kovacs G.M."/>
            <person name="Kiss B."/>
            <person name="Cseklye J."/>
            <person name="Drula E."/>
            <person name="Henrissat B."/>
            <person name="Nagy I."/>
            <person name="Chovatia M."/>
            <person name="Adam C."/>
            <person name="LaButti K."/>
            <person name="Lipzen A."/>
            <person name="Riley R."/>
            <person name="Grigoriev I.V."/>
            <person name="Nagy L.G."/>
        </authorList>
    </citation>
    <scope>NUCLEOTIDE SEQUENCE [LARGE SCALE GENOMIC DNA]</scope>
    <source>
        <strain evidence="1 2">NL-1724</strain>
    </source>
</reference>
<accession>A0A550CI31</accession>
<sequence length="180" mass="19498">MVRRGGGARRLSSQRTSPLATWAYVSTYVVRRCFLAAMDPLQTTLAATSGVGSDVYDAIRRYAIPCLPYGLDSSLLVLRVPPETSAKLASTCSWSVSPLRLPMYLFIDSSLPRRTFWSSRVRCGAGESSQLRLKSFTGLSDGMLLTNDMSIHVGPKAVYRGAGPYATSASLLLVLLAHCS</sequence>
<proteinExistence type="predicted"/>